<gene>
    <name evidence="2" type="ORF">B0H16DRAFT_1445820</name>
</gene>
<sequence length="278" mass="31445">MVSLLPVPACGHGPCVRQAENGASIRCPNEPSEPEWFYNFRTTFPTLSELDIAHARLYLITRERNELRSMVAKLSSFSESQIATGAKRKSPRSSGVVAATRDPRKRPRILSPEEEKIASQERRISELEGQLSKAVEESKARRNSDELQLANVRSCLQDLIGKAAANQELILKLEADVERKDKTAQATSAALDGKTRELSAVNATIRKLTDRAKYLERDRKYLKDDIKWYRAKLRDLKSYGELQLFPSSTLKTYHRHDEHKTQVRSSSVAAPDRRVELG</sequence>
<comment type="caution">
    <text evidence="2">The sequence shown here is derived from an EMBL/GenBank/DDBJ whole genome shotgun (WGS) entry which is preliminary data.</text>
</comment>
<dbReference type="EMBL" id="JARKIB010000001">
    <property type="protein sequence ID" value="KAJ7785859.1"/>
    <property type="molecule type" value="Genomic_DNA"/>
</dbReference>
<feature type="compositionally biased region" description="Basic and acidic residues" evidence="1">
    <location>
        <begin position="111"/>
        <end position="122"/>
    </location>
</feature>
<keyword evidence="3" id="KW-1185">Reference proteome</keyword>
<dbReference type="Proteomes" id="UP001215598">
    <property type="component" value="Unassembled WGS sequence"/>
</dbReference>
<accession>A0AAD7KHN6</accession>
<dbReference type="AlphaFoldDB" id="A0AAD7KHN6"/>
<evidence type="ECO:0000313" key="2">
    <source>
        <dbReference type="EMBL" id="KAJ7785859.1"/>
    </source>
</evidence>
<feature type="region of interest" description="Disordered" evidence="1">
    <location>
        <begin position="82"/>
        <end position="122"/>
    </location>
</feature>
<protein>
    <submittedName>
        <fullName evidence="2">Uncharacterized protein</fullName>
    </submittedName>
</protein>
<name>A0AAD7KHN6_9AGAR</name>
<feature type="region of interest" description="Disordered" evidence="1">
    <location>
        <begin position="253"/>
        <end position="278"/>
    </location>
</feature>
<organism evidence="2 3">
    <name type="scientific">Mycena metata</name>
    <dbReference type="NCBI Taxonomy" id="1033252"/>
    <lineage>
        <taxon>Eukaryota</taxon>
        <taxon>Fungi</taxon>
        <taxon>Dikarya</taxon>
        <taxon>Basidiomycota</taxon>
        <taxon>Agaricomycotina</taxon>
        <taxon>Agaricomycetes</taxon>
        <taxon>Agaricomycetidae</taxon>
        <taxon>Agaricales</taxon>
        <taxon>Marasmiineae</taxon>
        <taxon>Mycenaceae</taxon>
        <taxon>Mycena</taxon>
    </lineage>
</organism>
<evidence type="ECO:0000313" key="3">
    <source>
        <dbReference type="Proteomes" id="UP001215598"/>
    </source>
</evidence>
<proteinExistence type="predicted"/>
<evidence type="ECO:0000256" key="1">
    <source>
        <dbReference type="SAM" id="MobiDB-lite"/>
    </source>
</evidence>
<reference evidence="2" key="1">
    <citation type="submission" date="2023-03" db="EMBL/GenBank/DDBJ databases">
        <title>Massive genome expansion in bonnet fungi (Mycena s.s.) driven by repeated elements and novel gene families across ecological guilds.</title>
        <authorList>
            <consortium name="Lawrence Berkeley National Laboratory"/>
            <person name="Harder C.B."/>
            <person name="Miyauchi S."/>
            <person name="Viragh M."/>
            <person name="Kuo A."/>
            <person name="Thoen E."/>
            <person name="Andreopoulos B."/>
            <person name="Lu D."/>
            <person name="Skrede I."/>
            <person name="Drula E."/>
            <person name="Henrissat B."/>
            <person name="Morin E."/>
            <person name="Kohler A."/>
            <person name="Barry K."/>
            <person name="LaButti K."/>
            <person name="Morin E."/>
            <person name="Salamov A."/>
            <person name="Lipzen A."/>
            <person name="Mereny Z."/>
            <person name="Hegedus B."/>
            <person name="Baldrian P."/>
            <person name="Stursova M."/>
            <person name="Weitz H."/>
            <person name="Taylor A."/>
            <person name="Grigoriev I.V."/>
            <person name="Nagy L.G."/>
            <person name="Martin F."/>
            <person name="Kauserud H."/>
        </authorList>
    </citation>
    <scope>NUCLEOTIDE SEQUENCE</scope>
    <source>
        <strain evidence="2">CBHHK182m</strain>
    </source>
</reference>